<dbReference type="EMBL" id="JARMQG010000133">
    <property type="protein sequence ID" value="MED3563033.1"/>
    <property type="molecule type" value="Genomic_DNA"/>
</dbReference>
<gene>
    <name evidence="2" type="ORF">P4447_11325</name>
</gene>
<evidence type="ECO:0000256" key="1">
    <source>
        <dbReference type="SAM" id="Phobius"/>
    </source>
</evidence>
<evidence type="ECO:0000313" key="3">
    <source>
        <dbReference type="Proteomes" id="UP001330749"/>
    </source>
</evidence>
<name>A0ABU6NAI3_9BACI</name>
<comment type="caution">
    <text evidence="2">The sequence shown here is derived from an EMBL/GenBank/DDBJ whole genome shotgun (WGS) entry which is preliminary data.</text>
</comment>
<keyword evidence="1" id="KW-1133">Transmembrane helix</keyword>
<sequence length="128" mass="13778">MNNKNENPELEQKRLSLEKQIAIGIWIQVIGATIEFLGIAKLRGISENPDSIPEKEVLSGAGIQALGTFFEAIGVTGQITEIDNTLKLDAQKLAITGDWLQSIGAALEATGGTGEFLQEQEKANLFVP</sequence>
<dbReference type="Proteomes" id="UP001330749">
    <property type="component" value="Unassembled WGS sequence"/>
</dbReference>
<keyword evidence="1" id="KW-0472">Membrane</keyword>
<reference evidence="2 3" key="1">
    <citation type="submission" date="2023-03" db="EMBL/GenBank/DDBJ databases">
        <title>Bacillus Genome Sequencing.</title>
        <authorList>
            <person name="Dunlap C."/>
        </authorList>
    </citation>
    <scope>NUCLEOTIDE SEQUENCE [LARGE SCALE GENOMIC DNA]</scope>
    <source>
        <strain evidence="2 3">B-14544</strain>
    </source>
</reference>
<accession>A0ABU6NAI3</accession>
<keyword evidence="3" id="KW-1185">Reference proteome</keyword>
<proteinExistence type="predicted"/>
<feature type="transmembrane region" description="Helical" evidence="1">
    <location>
        <begin position="21"/>
        <end position="40"/>
    </location>
</feature>
<evidence type="ECO:0000313" key="2">
    <source>
        <dbReference type="EMBL" id="MED3563033.1"/>
    </source>
</evidence>
<organism evidence="2 3">
    <name type="scientific">Bacillus xiapuensis</name>
    <dbReference type="NCBI Taxonomy" id="2014075"/>
    <lineage>
        <taxon>Bacteria</taxon>
        <taxon>Bacillati</taxon>
        <taxon>Bacillota</taxon>
        <taxon>Bacilli</taxon>
        <taxon>Bacillales</taxon>
        <taxon>Bacillaceae</taxon>
        <taxon>Bacillus</taxon>
    </lineage>
</organism>
<keyword evidence="1" id="KW-0812">Transmembrane</keyword>
<protein>
    <submittedName>
        <fullName evidence="2">Uncharacterized protein</fullName>
    </submittedName>
</protein>
<dbReference type="RefSeq" id="WP_327968059.1">
    <property type="nucleotide sequence ID" value="NZ_JARMQG010000133.1"/>
</dbReference>